<evidence type="ECO:0000313" key="2">
    <source>
        <dbReference type="Proteomes" id="UP000185604"/>
    </source>
</evidence>
<protein>
    <submittedName>
        <fullName evidence="1">Putative toxin component</fullName>
    </submittedName>
</protein>
<accession>A0A7Z1B6B7</accession>
<name>A0A7Z1B6B7_9BACI</name>
<dbReference type="EMBL" id="LKPO01000001">
    <property type="protein sequence ID" value="OLF98682.1"/>
    <property type="molecule type" value="Genomic_DNA"/>
</dbReference>
<dbReference type="AlphaFoldDB" id="A0A7Z1B6B7"/>
<reference evidence="1 2" key="1">
    <citation type="journal article" date="2016" name="Front. Microbiol.">
        <title>High-Level Heat Resistance of Spores of Bacillus amyloliquefaciens and Bacillus licheniformis Results from the Presence of a spoVA Operon in a Tn1546 Transposon.</title>
        <authorList>
            <person name="Berendsen E.M."/>
            <person name="Koning R.A."/>
            <person name="Boekhorst J."/>
            <person name="de Jong A."/>
            <person name="Kuipers O.P."/>
            <person name="Wells-Bennik M.H."/>
        </authorList>
    </citation>
    <scope>NUCLEOTIDE SEQUENCE [LARGE SCALE GENOMIC DNA]</scope>
    <source>
        <strain evidence="1 2">B4121</strain>
    </source>
</reference>
<evidence type="ECO:0000313" key="1">
    <source>
        <dbReference type="EMBL" id="OLF98682.1"/>
    </source>
</evidence>
<organism evidence="1 2">
    <name type="scientific">Bacillus paralicheniformis</name>
    <dbReference type="NCBI Taxonomy" id="1648923"/>
    <lineage>
        <taxon>Bacteria</taxon>
        <taxon>Bacillati</taxon>
        <taxon>Bacillota</taxon>
        <taxon>Bacilli</taxon>
        <taxon>Bacillales</taxon>
        <taxon>Bacillaceae</taxon>
        <taxon>Bacillus</taxon>
    </lineage>
</organism>
<dbReference type="Proteomes" id="UP000185604">
    <property type="component" value="Unassembled WGS sequence"/>
</dbReference>
<proteinExistence type="predicted"/>
<comment type="caution">
    <text evidence="1">The sequence shown here is derived from an EMBL/GenBank/DDBJ whole genome shotgun (WGS) entry which is preliminary data.</text>
</comment>
<gene>
    <name evidence="1" type="ORF">B4121_0209</name>
</gene>
<sequence length="57" mass="6960">MKDIVILSPKQIERLIKNDTRQSEYWKNKALKWTQRDTEYFVKGEVPKQFIKVHPKE</sequence>